<dbReference type="InterPro" id="IPR012334">
    <property type="entry name" value="Pectin_lyas_fold"/>
</dbReference>
<dbReference type="RefSeq" id="WP_085028690.1">
    <property type="nucleotide sequence ID" value="NZ_CP020772.1"/>
</dbReference>
<name>A0A1W5ZSS1_9BACI</name>
<evidence type="ECO:0008006" key="3">
    <source>
        <dbReference type="Google" id="ProtNLM"/>
    </source>
</evidence>
<dbReference type="AlphaFoldDB" id="A0A1W5ZSS1"/>
<dbReference type="STRING" id="402384.HM131_05355"/>
<evidence type="ECO:0000313" key="2">
    <source>
        <dbReference type="Proteomes" id="UP000192527"/>
    </source>
</evidence>
<accession>A0A1W5ZSS1</accession>
<dbReference type="Proteomes" id="UP000192527">
    <property type="component" value="Chromosome"/>
</dbReference>
<organism evidence="1 2">
    <name type="scientific">Halobacillus mangrovi</name>
    <dbReference type="NCBI Taxonomy" id="402384"/>
    <lineage>
        <taxon>Bacteria</taxon>
        <taxon>Bacillati</taxon>
        <taxon>Bacillota</taxon>
        <taxon>Bacilli</taxon>
        <taxon>Bacillales</taxon>
        <taxon>Bacillaceae</taxon>
        <taxon>Halobacillus</taxon>
    </lineage>
</organism>
<dbReference type="Gene3D" id="2.160.20.10">
    <property type="entry name" value="Single-stranded right-handed beta-helix, Pectin lyase-like"/>
    <property type="match status" value="1"/>
</dbReference>
<evidence type="ECO:0000313" key="1">
    <source>
        <dbReference type="EMBL" id="ARI76297.1"/>
    </source>
</evidence>
<dbReference type="InterPro" id="IPR011050">
    <property type="entry name" value="Pectin_lyase_fold/virulence"/>
</dbReference>
<gene>
    <name evidence="1" type="ORF">HM131_05355</name>
</gene>
<sequence>MIEDIYVEDFTGANDSLKIQAAIDFASNNKGKTVILGNKSYLITAPIVIKKGIKLLFNYGSQFIVKGNFRVLEVQNNASLEGAYIAIDDPAFASEVIYLNGKYKYYNVWNRTQIKNINIVHWHSSHKGTGISLFSGGPGHEISFVDFENIKIAGLRTALKMVANRPSSGFAWINANRFLNLSLDDCIEMIMMTSNSTIPNEISGNQFQNLQIQPTSVTTKILKVSGQFNYIHGMAWDVPSTPVIELTANSMDTTLYIPSVSDNQIIDRGQRNRVNL</sequence>
<reference evidence="1 2" key="1">
    <citation type="submission" date="2017-04" db="EMBL/GenBank/DDBJ databases">
        <title>The whole genome sequencing and assembly of Halobacillus mangrovi strain.</title>
        <authorList>
            <person name="Lee S.-J."/>
            <person name="Park M.-K."/>
            <person name="Kim J.-Y."/>
            <person name="Lee Y.-J."/>
            <person name="Yi H."/>
            <person name="Bahn Y.-S."/>
            <person name="Kim J.F."/>
            <person name="Lee D.-W."/>
        </authorList>
    </citation>
    <scope>NUCLEOTIDE SEQUENCE [LARGE SCALE GENOMIC DNA]</scope>
    <source>
        <strain evidence="1 2">KTB 131</strain>
    </source>
</reference>
<dbReference type="OrthoDB" id="2436694at2"/>
<dbReference type="EMBL" id="CP020772">
    <property type="protein sequence ID" value="ARI76297.1"/>
    <property type="molecule type" value="Genomic_DNA"/>
</dbReference>
<dbReference type="KEGG" id="hmn:HM131_05355"/>
<protein>
    <recommendedName>
        <fullName evidence="3">Pectate lyase superfamily protein domain-containing protein</fullName>
    </recommendedName>
</protein>
<proteinExistence type="predicted"/>
<keyword evidence="2" id="KW-1185">Reference proteome</keyword>
<dbReference type="SUPFAM" id="SSF51126">
    <property type="entry name" value="Pectin lyase-like"/>
    <property type="match status" value="1"/>
</dbReference>